<gene>
    <name evidence="2" type="ORF">EZ216_02835</name>
</gene>
<evidence type="ECO:0000313" key="3">
    <source>
        <dbReference type="Proteomes" id="UP000297839"/>
    </source>
</evidence>
<organism evidence="2 3">
    <name type="scientific">Ramlibacter humi</name>
    <dbReference type="NCBI Taxonomy" id="2530451"/>
    <lineage>
        <taxon>Bacteria</taxon>
        <taxon>Pseudomonadati</taxon>
        <taxon>Pseudomonadota</taxon>
        <taxon>Betaproteobacteria</taxon>
        <taxon>Burkholderiales</taxon>
        <taxon>Comamonadaceae</taxon>
        <taxon>Ramlibacter</taxon>
    </lineage>
</organism>
<dbReference type="OrthoDB" id="8909546at2"/>
<protein>
    <submittedName>
        <fullName evidence="2">Uncharacterized protein</fullName>
    </submittedName>
</protein>
<feature type="compositionally biased region" description="Polar residues" evidence="1">
    <location>
        <begin position="1"/>
        <end position="12"/>
    </location>
</feature>
<sequence>MPNPDTSPTRAKTGTDPAPSAPAEPDHGENTASTLIEAPMKPRRSRLEAHDFPDGGGSGGAEAFRRSRVK</sequence>
<comment type="caution">
    <text evidence="2">The sequence shown here is derived from an EMBL/GenBank/DDBJ whole genome shotgun (WGS) entry which is preliminary data.</text>
</comment>
<dbReference type="RefSeq" id="WP_135248056.1">
    <property type="nucleotide sequence ID" value="NZ_SMLK01000001.1"/>
</dbReference>
<keyword evidence="3" id="KW-1185">Reference proteome</keyword>
<accession>A0A4Z0CCD1</accession>
<dbReference type="EMBL" id="SMLK01000001">
    <property type="protein sequence ID" value="TFZ08118.1"/>
    <property type="molecule type" value="Genomic_DNA"/>
</dbReference>
<dbReference type="AlphaFoldDB" id="A0A4Z0CCD1"/>
<evidence type="ECO:0000313" key="2">
    <source>
        <dbReference type="EMBL" id="TFZ08118.1"/>
    </source>
</evidence>
<reference evidence="2 3" key="1">
    <citation type="submission" date="2019-03" db="EMBL/GenBank/DDBJ databases">
        <title>Ramlibacter sp. 18x22-1, whole genome shotgun sequence.</title>
        <authorList>
            <person name="Zhang X."/>
            <person name="Feng G."/>
            <person name="Zhu H."/>
        </authorList>
    </citation>
    <scope>NUCLEOTIDE SEQUENCE [LARGE SCALE GENOMIC DNA]</scope>
    <source>
        <strain evidence="2 3">18x22-1</strain>
    </source>
</reference>
<name>A0A4Z0CCD1_9BURK</name>
<dbReference type="Proteomes" id="UP000297839">
    <property type="component" value="Unassembled WGS sequence"/>
</dbReference>
<feature type="region of interest" description="Disordered" evidence="1">
    <location>
        <begin position="1"/>
        <end position="70"/>
    </location>
</feature>
<evidence type="ECO:0000256" key="1">
    <source>
        <dbReference type="SAM" id="MobiDB-lite"/>
    </source>
</evidence>
<proteinExistence type="predicted"/>